<dbReference type="Proteomes" id="UP000005143">
    <property type="component" value="Unassembled WGS sequence"/>
</dbReference>
<keyword evidence="3" id="KW-1185">Reference proteome</keyword>
<comment type="caution">
    <text evidence="2">The sequence shown here is derived from an EMBL/GenBank/DDBJ whole genome shotgun (WGS) entry which is preliminary data.</text>
</comment>
<accession>H0EAL9</accession>
<evidence type="ECO:0000256" key="1">
    <source>
        <dbReference type="SAM" id="MobiDB-lite"/>
    </source>
</evidence>
<evidence type="ECO:0000313" key="2">
    <source>
        <dbReference type="EMBL" id="EHN09346.1"/>
    </source>
</evidence>
<feature type="compositionally biased region" description="Basic residues" evidence="1">
    <location>
        <begin position="7"/>
        <end position="20"/>
    </location>
</feature>
<dbReference type="EMBL" id="AGUD01000295">
    <property type="protein sequence ID" value="EHN09346.1"/>
    <property type="molecule type" value="Genomic_DNA"/>
</dbReference>
<proteinExistence type="predicted"/>
<organism evidence="2 3">
    <name type="scientific">Patulibacter medicamentivorans</name>
    <dbReference type="NCBI Taxonomy" id="1097667"/>
    <lineage>
        <taxon>Bacteria</taxon>
        <taxon>Bacillati</taxon>
        <taxon>Actinomycetota</taxon>
        <taxon>Thermoleophilia</taxon>
        <taxon>Solirubrobacterales</taxon>
        <taxon>Patulibacteraceae</taxon>
        <taxon>Patulibacter</taxon>
    </lineage>
</organism>
<sequence length="152" mass="16057">MPPPTPPRRRRGLRPGRRSRERQWQLGRALEPLRSTVDEIVALGAANGDASLVIARDGQLAFLFLLSDGSGDDLELARLAAIAIRARDGRLGGLPPIPVLVAREGAGAATVHPPHPGYPGLDVWRLPLGGLASFVLARVPGGHLARARAGRG</sequence>
<name>H0EAL9_9ACTN</name>
<reference evidence="2 3" key="1">
    <citation type="journal article" date="2013" name="Biodegradation">
        <title>Quantitative proteomic analysis of ibuprofen-degrading Patulibacter sp. strain I11.</title>
        <authorList>
            <person name="Almeida B."/>
            <person name="Kjeldal H."/>
            <person name="Lolas I."/>
            <person name="Knudsen A.D."/>
            <person name="Carvalho G."/>
            <person name="Nielsen K.L."/>
            <person name="Barreto Crespo M.T."/>
            <person name="Stensballe A."/>
            <person name="Nielsen J.L."/>
        </authorList>
    </citation>
    <scope>NUCLEOTIDE SEQUENCE [LARGE SCALE GENOMIC DNA]</scope>
    <source>
        <strain evidence="2 3">I11</strain>
    </source>
</reference>
<gene>
    <name evidence="2" type="ORF">PAI11_38930</name>
</gene>
<dbReference type="AlphaFoldDB" id="H0EAL9"/>
<feature type="region of interest" description="Disordered" evidence="1">
    <location>
        <begin position="1"/>
        <end position="21"/>
    </location>
</feature>
<protein>
    <submittedName>
        <fullName evidence="2">Uncharacterized protein</fullName>
    </submittedName>
</protein>
<evidence type="ECO:0000313" key="3">
    <source>
        <dbReference type="Proteomes" id="UP000005143"/>
    </source>
</evidence>